<dbReference type="InterPro" id="IPR022877">
    <property type="entry name" value="UPF0173"/>
</dbReference>
<name>A0A916SLM5_9BURK</name>
<dbReference type="PANTHER" id="PTHR43546:SF3">
    <property type="entry name" value="UPF0173 METAL-DEPENDENT HYDROLASE MJ1163"/>
    <property type="match status" value="1"/>
</dbReference>
<sequence length="299" mass="32763">MNHPFQIFLLRYCRAIRPAQATRSTPHRWLVSLATALLLAWGIPAGAQTGKIELLWLGQAAFRLTTPSGKVIVIDPWLRSNPRTPPEYKELEKLGKVDLILVTHGHFDHIADAPALALMHKARVYAPGDLNQTLTVLKVLPPELAPRLNKGGTVTPFADVPGIRITAVRAEHSSLYVWKNPASNQDETHVGGEPVGFIIELENGLKIYHMGDTGLFGDMKFIGEYYKPDVLLIPIGGNFTMGPVDAAYATREWLKPGTAIPMHYGANPLGKGTPEEFIQALGTTSTRVLPLKPGEKATF</sequence>
<comment type="caution">
    <text evidence="4">The sequence shown here is derived from an EMBL/GenBank/DDBJ whole genome shotgun (WGS) entry which is preliminary data.</text>
</comment>
<evidence type="ECO:0000256" key="2">
    <source>
        <dbReference type="HAMAP-Rule" id="MF_00457"/>
    </source>
</evidence>
<dbReference type="Gene3D" id="3.60.15.10">
    <property type="entry name" value="Ribonuclease Z/Hydroxyacylglutathione hydrolase-like"/>
    <property type="match status" value="1"/>
</dbReference>
<dbReference type="PANTHER" id="PTHR43546">
    <property type="entry name" value="UPF0173 METAL-DEPENDENT HYDROLASE MJ1163-RELATED"/>
    <property type="match status" value="1"/>
</dbReference>
<evidence type="ECO:0000259" key="3">
    <source>
        <dbReference type="SMART" id="SM00849"/>
    </source>
</evidence>
<organism evidence="4 5">
    <name type="scientific">Polaromonas eurypsychrophila</name>
    <dbReference type="NCBI Taxonomy" id="1614635"/>
    <lineage>
        <taxon>Bacteria</taxon>
        <taxon>Pseudomonadati</taxon>
        <taxon>Pseudomonadota</taxon>
        <taxon>Betaproteobacteria</taxon>
        <taxon>Burkholderiales</taxon>
        <taxon>Comamonadaceae</taxon>
        <taxon>Polaromonas</taxon>
    </lineage>
</organism>
<reference evidence="4" key="1">
    <citation type="journal article" date="2014" name="Int. J. Syst. Evol. Microbiol.">
        <title>Complete genome sequence of Corynebacterium casei LMG S-19264T (=DSM 44701T), isolated from a smear-ripened cheese.</title>
        <authorList>
            <consortium name="US DOE Joint Genome Institute (JGI-PGF)"/>
            <person name="Walter F."/>
            <person name="Albersmeier A."/>
            <person name="Kalinowski J."/>
            <person name="Ruckert C."/>
        </authorList>
    </citation>
    <scope>NUCLEOTIDE SEQUENCE</scope>
    <source>
        <strain evidence="4">CGMCC 1.15322</strain>
    </source>
</reference>
<reference evidence="4" key="2">
    <citation type="submission" date="2020-09" db="EMBL/GenBank/DDBJ databases">
        <authorList>
            <person name="Sun Q."/>
            <person name="Zhou Y."/>
        </authorList>
    </citation>
    <scope>NUCLEOTIDE SEQUENCE</scope>
    <source>
        <strain evidence="4">CGMCC 1.15322</strain>
    </source>
</reference>
<keyword evidence="5" id="KW-1185">Reference proteome</keyword>
<evidence type="ECO:0000313" key="5">
    <source>
        <dbReference type="Proteomes" id="UP000620596"/>
    </source>
</evidence>
<accession>A0A916SLM5</accession>
<dbReference type="EMBL" id="BMIG01000011">
    <property type="protein sequence ID" value="GGB06115.1"/>
    <property type="molecule type" value="Genomic_DNA"/>
</dbReference>
<evidence type="ECO:0000313" key="4">
    <source>
        <dbReference type="EMBL" id="GGB06115.1"/>
    </source>
</evidence>
<evidence type="ECO:0000256" key="1">
    <source>
        <dbReference type="ARBA" id="ARBA00022801"/>
    </source>
</evidence>
<gene>
    <name evidence="4" type="ORF">GCM10011496_28770</name>
</gene>
<dbReference type="RefSeq" id="WP_188709209.1">
    <property type="nucleotide sequence ID" value="NZ_BMIG01000011.1"/>
</dbReference>
<comment type="similarity">
    <text evidence="2">Belongs to the UPF0173 family.</text>
</comment>
<protein>
    <recommendedName>
        <fullName evidence="2">UPF0173 metal-dependent hydrolase GCM10011496_28770</fullName>
    </recommendedName>
</protein>
<dbReference type="SMART" id="SM00849">
    <property type="entry name" value="Lactamase_B"/>
    <property type="match status" value="1"/>
</dbReference>
<dbReference type="Pfam" id="PF12706">
    <property type="entry name" value="Lactamase_B_2"/>
    <property type="match status" value="1"/>
</dbReference>
<keyword evidence="1 2" id="KW-0378">Hydrolase</keyword>
<feature type="domain" description="Metallo-beta-lactamase" evidence="3">
    <location>
        <begin position="58"/>
        <end position="263"/>
    </location>
</feature>
<dbReference type="HAMAP" id="MF_00457">
    <property type="entry name" value="UPF0173"/>
    <property type="match status" value="1"/>
</dbReference>
<dbReference type="InterPro" id="IPR001279">
    <property type="entry name" value="Metallo-B-lactamas"/>
</dbReference>
<dbReference type="InterPro" id="IPR036866">
    <property type="entry name" value="RibonucZ/Hydroxyglut_hydro"/>
</dbReference>
<dbReference type="SUPFAM" id="SSF56281">
    <property type="entry name" value="Metallo-hydrolase/oxidoreductase"/>
    <property type="match status" value="1"/>
</dbReference>
<dbReference type="Proteomes" id="UP000620596">
    <property type="component" value="Unassembled WGS sequence"/>
</dbReference>
<dbReference type="AlphaFoldDB" id="A0A916SLM5"/>
<proteinExistence type="inferred from homology"/>
<dbReference type="GO" id="GO:0016787">
    <property type="term" value="F:hydrolase activity"/>
    <property type="evidence" value="ECO:0007669"/>
    <property type="project" value="UniProtKB-UniRule"/>
</dbReference>
<dbReference type="InterPro" id="IPR050114">
    <property type="entry name" value="UPF0173_UPF0282_UlaG_hydrolase"/>
</dbReference>
<dbReference type="NCBIfam" id="NF001911">
    <property type="entry name" value="PRK00685.1"/>
    <property type="match status" value="1"/>
</dbReference>